<name>A0A4Z2FW91_9TELE</name>
<evidence type="ECO:0000313" key="1">
    <source>
        <dbReference type="EMBL" id="TNN45180.1"/>
    </source>
</evidence>
<dbReference type="EMBL" id="SRLO01000862">
    <property type="protein sequence ID" value="TNN45180.1"/>
    <property type="molecule type" value="Genomic_DNA"/>
</dbReference>
<evidence type="ECO:0000313" key="2">
    <source>
        <dbReference type="Proteomes" id="UP000314294"/>
    </source>
</evidence>
<sequence length="201" mass="22413">MHAIILVVVHPRPAVPSVHTWLPVRRPVRATGRHAYRLEPVSRVSTAERRMRRRGRCGEPAGQRGNNMAWDWREQLIVLLVLLNINSNGGGSSSVYGGFTSNSRLDQTRNLQLVVELRVELGVELRVELGVELRVELRVELGVELRVVQPSAFTTAALYSATDLEALILPGITNKLLCPLLRALHSLQGFEEVLHPVQEGE</sequence>
<gene>
    <name evidence="1" type="ORF">EYF80_044630</name>
</gene>
<comment type="caution">
    <text evidence="1">The sequence shown here is derived from an EMBL/GenBank/DDBJ whole genome shotgun (WGS) entry which is preliminary data.</text>
</comment>
<dbReference type="Proteomes" id="UP000314294">
    <property type="component" value="Unassembled WGS sequence"/>
</dbReference>
<dbReference type="AlphaFoldDB" id="A0A4Z2FW91"/>
<protein>
    <submittedName>
        <fullName evidence="1">Uncharacterized protein</fullName>
    </submittedName>
</protein>
<accession>A0A4Z2FW91</accession>
<proteinExistence type="predicted"/>
<organism evidence="1 2">
    <name type="scientific">Liparis tanakae</name>
    <name type="common">Tanaka's snailfish</name>
    <dbReference type="NCBI Taxonomy" id="230148"/>
    <lineage>
        <taxon>Eukaryota</taxon>
        <taxon>Metazoa</taxon>
        <taxon>Chordata</taxon>
        <taxon>Craniata</taxon>
        <taxon>Vertebrata</taxon>
        <taxon>Euteleostomi</taxon>
        <taxon>Actinopterygii</taxon>
        <taxon>Neopterygii</taxon>
        <taxon>Teleostei</taxon>
        <taxon>Neoteleostei</taxon>
        <taxon>Acanthomorphata</taxon>
        <taxon>Eupercaria</taxon>
        <taxon>Perciformes</taxon>
        <taxon>Cottioidei</taxon>
        <taxon>Cottales</taxon>
        <taxon>Liparidae</taxon>
        <taxon>Liparis</taxon>
    </lineage>
</organism>
<keyword evidence="2" id="KW-1185">Reference proteome</keyword>
<reference evidence="1 2" key="1">
    <citation type="submission" date="2019-03" db="EMBL/GenBank/DDBJ databases">
        <title>First draft genome of Liparis tanakae, snailfish: a comprehensive survey of snailfish specific genes.</title>
        <authorList>
            <person name="Kim W."/>
            <person name="Song I."/>
            <person name="Jeong J.-H."/>
            <person name="Kim D."/>
            <person name="Kim S."/>
            <person name="Ryu S."/>
            <person name="Song J.Y."/>
            <person name="Lee S.K."/>
        </authorList>
    </citation>
    <scope>NUCLEOTIDE SEQUENCE [LARGE SCALE GENOMIC DNA]</scope>
    <source>
        <tissue evidence="1">Muscle</tissue>
    </source>
</reference>